<evidence type="ECO:0000313" key="1">
    <source>
        <dbReference type="EMBL" id="OWM67672.1"/>
    </source>
</evidence>
<dbReference type="Proteomes" id="UP000197138">
    <property type="component" value="Unassembled WGS sequence"/>
</dbReference>
<dbReference type="EMBL" id="MTKT01005379">
    <property type="protein sequence ID" value="OWM67672.1"/>
    <property type="molecule type" value="Genomic_DNA"/>
</dbReference>
<accession>A0A218W6F9</accession>
<proteinExistence type="predicted"/>
<sequence>MNKKQVACRGDTVKPQLSENYYNMSTLQFSTTTGLGKQQRLLDIEDENPRCCIDLLLHQKQCGTKHRLQVFVLADPSNQAFLSTPISVPRTRLSLQNQISAAQCLRKGLITQGEASVFLFKLFYTTSELSQESLSPISTPLQAEDLVVAFANSVEETITLAKSSSKLAYVLLMLPVPYLITTTPGSPTRSIRVIYHHNITILVPYKSLPPR</sequence>
<comment type="caution">
    <text evidence="1">The sequence shown here is derived from an EMBL/GenBank/DDBJ whole genome shotgun (WGS) entry which is preliminary data.</text>
</comment>
<organism evidence="1 2">
    <name type="scientific">Punica granatum</name>
    <name type="common">Pomegranate</name>
    <dbReference type="NCBI Taxonomy" id="22663"/>
    <lineage>
        <taxon>Eukaryota</taxon>
        <taxon>Viridiplantae</taxon>
        <taxon>Streptophyta</taxon>
        <taxon>Embryophyta</taxon>
        <taxon>Tracheophyta</taxon>
        <taxon>Spermatophyta</taxon>
        <taxon>Magnoliopsida</taxon>
        <taxon>eudicotyledons</taxon>
        <taxon>Gunneridae</taxon>
        <taxon>Pentapetalae</taxon>
        <taxon>rosids</taxon>
        <taxon>malvids</taxon>
        <taxon>Myrtales</taxon>
        <taxon>Lythraceae</taxon>
        <taxon>Punica</taxon>
    </lineage>
</organism>
<protein>
    <submittedName>
        <fullName evidence="1">Uncharacterized protein</fullName>
    </submittedName>
</protein>
<name>A0A218W6F9_PUNGR</name>
<gene>
    <name evidence="1" type="ORF">CDL15_Pgr024757</name>
</gene>
<dbReference type="AlphaFoldDB" id="A0A218W6F9"/>
<reference evidence="2" key="1">
    <citation type="journal article" date="2017" name="Plant J.">
        <title>The pomegranate (Punica granatum L.) genome and the genomics of punicalagin biosynthesis.</title>
        <authorList>
            <person name="Qin G."/>
            <person name="Xu C."/>
            <person name="Ming R."/>
            <person name="Tang H."/>
            <person name="Guyot R."/>
            <person name="Kramer E.M."/>
            <person name="Hu Y."/>
            <person name="Yi X."/>
            <person name="Qi Y."/>
            <person name="Xu X."/>
            <person name="Gao Z."/>
            <person name="Pan H."/>
            <person name="Jian J."/>
            <person name="Tian Y."/>
            <person name="Yue Z."/>
            <person name="Xu Y."/>
        </authorList>
    </citation>
    <scope>NUCLEOTIDE SEQUENCE [LARGE SCALE GENOMIC DNA]</scope>
    <source>
        <strain evidence="2">cv. Dabenzi</strain>
    </source>
</reference>
<evidence type="ECO:0000313" key="2">
    <source>
        <dbReference type="Proteomes" id="UP000197138"/>
    </source>
</evidence>